<dbReference type="STRING" id="29529.SAMN04488122_6493"/>
<evidence type="ECO:0000259" key="1">
    <source>
        <dbReference type="Pfam" id="PF18675"/>
    </source>
</evidence>
<dbReference type="Gene3D" id="1.50.10.100">
    <property type="entry name" value="Chondroitin AC/alginate lyase"/>
    <property type="match status" value="1"/>
</dbReference>
<evidence type="ECO:0000313" key="3">
    <source>
        <dbReference type="Proteomes" id="UP000199310"/>
    </source>
</evidence>
<dbReference type="Gene3D" id="2.70.98.70">
    <property type="match status" value="1"/>
</dbReference>
<proteinExistence type="predicted"/>
<dbReference type="Gene3D" id="2.60.40.2750">
    <property type="match status" value="1"/>
</dbReference>
<dbReference type="EMBL" id="FOJG01000002">
    <property type="protein sequence ID" value="SEW55840.1"/>
    <property type="molecule type" value="Genomic_DNA"/>
</dbReference>
<dbReference type="InterPro" id="IPR040925">
    <property type="entry name" value="HepII_C"/>
</dbReference>
<dbReference type="Pfam" id="PF18675">
    <property type="entry name" value="HepII_C"/>
    <property type="match status" value="1"/>
</dbReference>
<accession>A0A1I0SDF9</accession>
<sequence>MNVIDKSKATWLPALLCLQSLTGFSQQLPANRWNAGKATINEKTTLRISDTTQWLVLKKEANPEQSAPDVVFDVKVPKAGIYEMITYATTTVSLPELIKKGPLPTAHIKIQIDQQRPTQRIVFDSWNHSLQTAGKFQLTGQPQKIKLWLPEGIRLGYIEWKEYQPPAVPEAAANYTPAIVPPKTRPRLWLNEQTLPVAKARLNKGENLPVWEKVKKTALIPFNFSFHPDKEMFYNDTIERTAETKAFYYLMTGDKKIGKEAVRIMTDYLSVLEFGNVKYGDITREVGRAIYKGSLVYDWCYDLLSPTQKQALYKNMMRLSMEMEIGWPPFDNSAINGHGNEAQVSRDLLAMSIAIYDEDPLPYKYTSYVILEQLVPMRKFEYQSPRHNQGVDYGAYRFGWEMHAAWLFYGMTGKPVFDENIKNLPDYWLYMRLPNGAMLHDGDVFNVNTNGKPFYWKQPQTMLLSYAYSNNPLIKGEFEREGGLPDNPVLFLLVNDPDLKAVTSPASLPLTKNFGPVLGSMIARTGWNNEPGSNDVIAAIKGGGYHFGNHQHADAGELQLFYHGMQVGCIGLYLSYGTPYDFNFNKRSISHSMMLARDPDEKLLFRTEANDGGSRFSQRFPVTPEETLSDPWFDYGKVRSSDFGPSKQAPSFSYFKADLTAAYTSKMSSYTRGFCFLNLGRTDVPAVVILTDDMTTSRPDFKKYWQINTLKAPVENGNGIVLHNELNGVEGKTFVEMLVPSAADRQTEILSGDKANSTFEFPYKVNSNKPEASAHRIMISPKAAHLQDRFLTVFQLTAADAAPLPLKFDQTSESYIITLADRITVMSNSTGFIRSAFTLNIPKDGKEYEVVLTGMTPGFWNVKGNRNFNAEVMPGKNTMVFKGTGGEYVITPGRVYETGK</sequence>
<name>A0A1I0SDF9_9BACT</name>
<dbReference type="Proteomes" id="UP000199310">
    <property type="component" value="Unassembled WGS sequence"/>
</dbReference>
<organism evidence="2 3">
    <name type="scientific">Chitinophaga arvensicola</name>
    <dbReference type="NCBI Taxonomy" id="29529"/>
    <lineage>
        <taxon>Bacteria</taxon>
        <taxon>Pseudomonadati</taxon>
        <taxon>Bacteroidota</taxon>
        <taxon>Chitinophagia</taxon>
        <taxon>Chitinophagales</taxon>
        <taxon>Chitinophagaceae</taxon>
        <taxon>Chitinophaga</taxon>
    </lineage>
</organism>
<dbReference type="SUPFAM" id="SSF48230">
    <property type="entry name" value="Chondroitin AC/alginate lyase"/>
    <property type="match status" value="1"/>
</dbReference>
<dbReference type="AlphaFoldDB" id="A0A1I0SDF9"/>
<reference evidence="3" key="1">
    <citation type="submission" date="2016-10" db="EMBL/GenBank/DDBJ databases">
        <authorList>
            <person name="Varghese N."/>
            <person name="Submissions S."/>
        </authorList>
    </citation>
    <scope>NUCLEOTIDE SEQUENCE [LARGE SCALE GENOMIC DNA]</scope>
    <source>
        <strain evidence="3">DSM 3695</strain>
    </source>
</reference>
<dbReference type="GO" id="GO:0016829">
    <property type="term" value="F:lyase activity"/>
    <property type="evidence" value="ECO:0007669"/>
    <property type="project" value="UniProtKB-KW"/>
</dbReference>
<evidence type="ECO:0000313" key="2">
    <source>
        <dbReference type="EMBL" id="SEW55840.1"/>
    </source>
</evidence>
<protein>
    <submittedName>
        <fullName evidence="2">Heparin/heparan-sulfate lyase</fullName>
    </submittedName>
</protein>
<keyword evidence="2" id="KW-0456">Lyase</keyword>
<feature type="domain" description="Heparinase II C-terminal" evidence="1">
    <location>
        <begin position="818"/>
        <end position="890"/>
    </location>
</feature>
<dbReference type="InterPro" id="IPR008929">
    <property type="entry name" value="Chondroitin_lyas"/>
</dbReference>
<keyword evidence="3" id="KW-1185">Reference proteome</keyword>
<gene>
    <name evidence="2" type="ORF">SAMN04488122_6493</name>
</gene>